<feature type="compositionally biased region" description="Basic and acidic residues" evidence="8">
    <location>
        <begin position="16"/>
        <end position="26"/>
    </location>
</feature>
<evidence type="ECO:0000256" key="8">
    <source>
        <dbReference type="SAM" id="MobiDB-lite"/>
    </source>
</evidence>
<feature type="compositionally biased region" description="Basic and acidic residues" evidence="8">
    <location>
        <begin position="1202"/>
        <end position="1211"/>
    </location>
</feature>
<keyword evidence="2" id="KW-0547">Nucleotide-binding</keyword>
<evidence type="ECO:0000256" key="7">
    <source>
        <dbReference type="ARBA" id="ARBA00023204"/>
    </source>
</evidence>
<dbReference type="SMART" id="SM00891">
    <property type="entry name" value="ERCC4"/>
    <property type="match status" value="1"/>
</dbReference>
<feature type="region of interest" description="Disordered" evidence="8">
    <location>
        <begin position="1663"/>
        <end position="1686"/>
    </location>
</feature>
<evidence type="ECO:0000313" key="12">
    <source>
        <dbReference type="Proteomes" id="UP000564784"/>
    </source>
</evidence>
<evidence type="ECO:0000256" key="6">
    <source>
        <dbReference type="ARBA" id="ARBA00022840"/>
    </source>
</evidence>
<dbReference type="InterPro" id="IPR027417">
    <property type="entry name" value="P-loop_NTPase"/>
</dbReference>
<dbReference type="GO" id="GO:0005524">
    <property type="term" value="F:ATP binding"/>
    <property type="evidence" value="ECO:0007669"/>
    <property type="project" value="UniProtKB-KW"/>
</dbReference>
<accession>A0A7K7I7Z4</accession>
<feature type="compositionally biased region" description="Polar residues" evidence="8">
    <location>
        <begin position="849"/>
        <end position="865"/>
    </location>
</feature>
<keyword evidence="12" id="KW-1185">Reference proteome</keyword>
<dbReference type="Proteomes" id="UP000564784">
    <property type="component" value="Unassembled WGS sequence"/>
</dbReference>
<feature type="compositionally biased region" description="Low complexity" evidence="8">
    <location>
        <begin position="1637"/>
        <end position="1648"/>
    </location>
</feature>
<keyword evidence="5" id="KW-0347">Helicase</keyword>
<feature type="region of interest" description="Disordered" evidence="8">
    <location>
        <begin position="1159"/>
        <end position="1267"/>
    </location>
</feature>
<dbReference type="CDD" id="cd18801">
    <property type="entry name" value="SF2_C_FANCM_Hef"/>
    <property type="match status" value="1"/>
</dbReference>
<keyword evidence="3" id="KW-0227">DNA damage</keyword>
<dbReference type="GO" id="GO:0004518">
    <property type="term" value="F:nuclease activity"/>
    <property type="evidence" value="ECO:0007669"/>
    <property type="project" value="InterPro"/>
</dbReference>
<feature type="domain" description="Helicase ATP-binding" evidence="9">
    <location>
        <begin position="99"/>
        <end position="203"/>
    </location>
</feature>
<dbReference type="Pfam" id="PF00270">
    <property type="entry name" value="DEAD"/>
    <property type="match status" value="1"/>
</dbReference>
<dbReference type="Gene3D" id="1.20.1320.20">
    <property type="entry name" value="hef helicase domain"/>
    <property type="match status" value="1"/>
</dbReference>
<feature type="region of interest" description="Disordered" evidence="8">
    <location>
        <begin position="1355"/>
        <end position="1388"/>
    </location>
</feature>
<dbReference type="Pfam" id="PF02732">
    <property type="entry name" value="ERCC4"/>
    <property type="match status" value="1"/>
</dbReference>
<feature type="region of interest" description="Disordered" evidence="8">
    <location>
        <begin position="732"/>
        <end position="830"/>
    </location>
</feature>
<dbReference type="Gene3D" id="3.40.50.300">
    <property type="entry name" value="P-loop containing nucleotide triphosphate hydrolases"/>
    <property type="match status" value="3"/>
</dbReference>
<evidence type="ECO:0000256" key="5">
    <source>
        <dbReference type="ARBA" id="ARBA00022806"/>
    </source>
</evidence>
<dbReference type="PANTHER" id="PTHR14025:SF20">
    <property type="entry name" value="FANCONI ANEMIA GROUP M PROTEIN"/>
    <property type="match status" value="1"/>
</dbReference>
<dbReference type="InterPro" id="IPR001650">
    <property type="entry name" value="Helicase_C-like"/>
</dbReference>
<evidence type="ECO:0000256" key="3">
    <source>
        <dbReference type="ARBA" id="ARBA00022763"/>
    </source>
</evidence>
<dbReference type="GO" id="GO:0043138">
    <property type="term" value="F:3'-5' DNA helicase activity"/>
    <property type="evidence" value="ECO:0007669"/>
    <property type="project" value="InterPro"/>
</dbReference>
<dbReference type="SUPFAM" id="SSF52540">
    <property type="entry name" value="P-loop containing nucleoside triphosphate hydrolases"/>
    <property type="match status" value="1"/>
</dbReference>
<dbReference type="Gene3D" id="1.10.150.20">
    <property type="entry name" value="5' to 3' exonuclease, C-terminal subdomain"/>
    <property type="match status" value="1"/>
</dbReference>
<feature type="region of interest" description="Disordered" evidence="8">
    <location>
        <begin position="1"/>
        <end position="28"/>
    </location>
</feature>
<keyword evidence="6" id="KW-0067">ATP-binding</keyword>
<feature type="non-terminal residue" evidence="11">
    <location>
        <position position="1902"/>
    </location>
</feature>
<sequence>MSGGRQRTLPQVWRAPEGRAERRDAAGDSDDELLLAAAAAADPGPPQGFSEAAGSIWIYPTNLPVRPYQERMAGAALLANTLVCLPTGLGKTFVAAVVMYNFYRWFPSGKALGRRELWKTKRVFFLTPQIMVNDLSRGTCPAVEIKCLVIDEAHKALGNHAYCQVVRELSKYTNQFRVLALSATPGSDTKAVQQVISNLLIAQIEVCAEDSPEIQPYSHERQVEKIVVPLGEELMEIQNTYIKVLEAFAGRLIKVGVLSRRDIPSLTKYQIILARDQYRKNPSAQHAGIHQGIIEGDFALCISLYHGYELLLQMGIRSLFIYLWGIMDGSKGLSRTKSELGRNEDFMELYQQLQAMFSDTAVTPESGSAGNSTAALEKKKEFVYSHPKLKKLEEIVIEHFRSWKQGGEDRSEGCPGDTRVMIFSSFRDSVQEIAEMLARLRPAVRAMTFVGHSSGKSTKGFTQKEQLEVVRRFREGGYNTLVSTCVGEEGLDIGEVDLIVCFDAQRSPVRLVQRMGRTGRRRHGRIVVILAQGREERTYNQSQCNKRSIHKAISGNKTLRFYQHSPRMVPEGINPRVHKMFITAEKQEQSTSRLLSTEGRRSSLQHKSALLACQKQKNSHESWSLSPEELEIWDRLYRIKESDGIKEPVLPRAQFETLESLEETPKPEEGAAQELSLSEWSIWQNQPLPTSLVDHSDRCLLFIRAMEMMELMRLQQGDCSYEQELQPHLRMEDVNIPGSRRNPSVVNPPWDQRGRCSRKDLAKSKPKPFPPDAADDGSEFFTTFKTTRAKAPRRAPGLSEEVPVVPQDPPGPPSGTRLAVPGHSHPGSDKDEGLEVTFDLNAFIDLCDNSDSSETPASPAAQENSPAGEACGALGRIHRDSGYETSPVASELFYLPESCRDSFTLLGPPQQSPGLEQTFSQVQRLLSQSPPSGDELQGLESLMREEGTRSPSPKVLPDGRSEALQDSVSPVSPRADPSLLLLENPKVAVPRELCASRSPHLSKTVSSAKAAAAEEEQLWNDSFDGLFDSEEFPEIPNNAPSRDHPLTNGPSKEPFLPKDTAEAALGVPGEEQSLHLFEDEAGEDTGEGSPKSTEPPARAGPAGTIPGAEGEPGRELPCVSPTQPCRGSMGTSPVALEKDDPYDCSQDLFSVTFDLGFSIEDSEDESPGESRNAGDPTLDRALGSARTALRDGSRLDTSPGWDCRRFERRDMSTPLSQQGRGRNGRGGTEGAPAAGPVLKSGGSRRGREPPEPLPSAPLTPTSRKGVNIKAVKRISMKVFSNAREQIPEVPPVDEVKESPWRQNCGRSALDSPSGRTESLENTKLPGSHAAGREFRPSSDSEEEIIFQRKNRIKKNVLMSPDGMDQSDLESPARVPRKRRRPPNLVSQERGEIMGTLSCFLLFPPRLSTHHRIPQWFGLEGPQSPPSALPLSQCRQFLEEEAEVSLLEAEGISSDESDGTGQELSQSLAQFLDDEGEPTQALSNSEMRAVYLSSLRSPALGSRYEMVHRDFNPSAIFSQIPEQDVTYAEDSFCVGDEEEEAPSGCSEEEECVDFELLTREGSRQQYLTRRRRRLSLARRAGNAPAPVQKKKPSRIIVLSDSSEEEMGASRERPLEAGQGKGQLPKALPSAPSAQPRSGAGEAPAPHAGGQDTDRLLGLEASMSGMLDLPPEQPGRRTSIPPAGSGCRNTDLQAAAEVSAQGKQGASLGERIPVPGLPSLCILADSRETCSGPEVLSCLRAGHRLRVQVCSLGSSDYIVSNRLAVDRVLQSELQSPGNRNKLSQRLQRLQGIFERICVIVETDRVRPGETSRCFQRTQHYDGVLSALVQAGIRILFSSCQEETAALLKELALLEHRKDAAIQVPTEPEGHRRDILNFYLSIPNLSYGAALNLCHSFGSITAVAN</sequence>
<dbReference type="GO" id="GO:0045003">
    <property type="term" value="P:double-strand break repair via synthesis-dependent strand annealing"/>
    <property type="evidence" value="ECO:0007669"/>
    <property type="project" value="TreeGrafter"/>
</dbReference>
<dbReference type="Pfam" id="PF00271">
    <property type="entry name" value="Helicase_C"/>
    <property type="match status" value="1"/>
</dbReference>
<reference evidence="11 12" key="1">
    <citation type="submission" date="2019-09" db="EMBL/GenBank/DDBJ databases">
        <title>Bird 10,000 Genomes (B10K) Project - Family phase.</title>
        <authorList>
            <person name="Zhang G."/>
        </authorList>
    </citation>
    <scope>NUCLEOTIDE SEQUENCE [LARGE SCALE GENOMIC DNA]</scope>
    <source>
        <strain evidence="11">OUT-0011</strain>
        <tissue evidence="11">Muscle</tissue>
    </source>
</reference>
<dbReference type="InterPro" id="IPR011545">
    <property type="entry name" value="DEAD/DEAH_box_helicase_dom"/>
</dbReference>
<feature type="region of interest" description="Disordered" evidence="8">
    <location>
        <begin position="1576"/>
        <end position="1651"/>
    </location>
</feature>
<dbReference type="SMART" id="SM00490">
    <property type="entry name" value="HELICc"/>
    <property type="match status" value="1"/>
</dbReference>
<dbReference type="Pfam" id="PF16783">
    <property type="entry name" value="FANCM-MHF_bd"/>
    <property type="match status" value="1"/>
</dbReference>
<dbReference type="SMART" id="SM00487">
    <property type="entry name" value="DEXDc"/>
    <property type="match status" value="1"/>
</dbReference>
<dbReference type="GO" id="GO:0016787">
    <property type="term" value="F:hydrolase activity"/>
    <property type="evidence" value="ECO:0007669"/>
    <property type="project" value="UniProtKB-KW"/>
</dbReference>
<name>A0A7K7I7Z4_LOXCU</name>
<feature type="region of interest" description="Disordered" evidence="8">
    <location>
        <begin position="849"/>
        <end position="873"/>
    </location>
</feature>
<dbReference type="EMBL" id="VZSM01000391">
    <property type="protein sequence ID" value="NWY90093.1"/>
    <property type="molecule type" value="Genomic_DNA"/>
</dbReference>
<feature type="non-terminal residue" evidence="11">
    <location>
        <position position="1"/>
    </location>
</feature>
<evidence type="ECO:0000259" key="9">
    <source>
        <dbReference type="PROSITE" id="PS51192"/>
    </source>
</evidence>
<organism evidence="11 12">
    <name type="scientific">Loxia curvirostra</name>
    <name type="common">Red crossbill</name>
    <dbReference type="NCBI Taxonomy" id="64802"/>
    <lineage>
        <taxon>Eukaryota</taxon>
        <taxon>Metazoa</taxon>
        <taxon>Chordata</taxon>
        <taxon>Craniata</taxon>
        <taxon>Vertebrata</taxon>
        <taxon>Euteleostomi</taxon>
        <taxon>Archelosauria</taxon>
        <taxon>Archosauria</taxon>
        <taxon>Dinosauria</taxon>
        <taxon>Saurischia</taxon>
        <taxon>Theropoda</taxon>
        <taxon>Coelurosauria</taxon>
        <taxon>Aves</taxon>
        <taxon>Neognathae</taxon>
        <taxon>Neoaves</taxon>
        <taxon>Telluraves</taxon>
        <taxon>Australaves</taxon>
        <taxon>Passeriformes</taxon>
        <taxon>Passeroidea</taxon>
        <taxon>Fringillidae</taxon>
        <taxon>Carduelinae</taxon>
        <taxon>Loxia</taxon>
    </lineage>
</organism>
<keyword evidence="7" id="KW-0234">DNA repair</keyword>
<dbReference type="SUPFAM" id="SSF52980">
    <property type="entry name" value="Restriction endonuclease-like"/>
    <property type="match status" value="1"/>
</dbReference>
<protein>
    <submittedName>
        <fullName evidence="11">FANCM protein</fullName>
    </submittedName>
</protein>
<dbReference type="InterPro" id="IPR014001">
    <property type="entry name" value="Helicase_ATP-bd"/>
</dbReference>
<dbReference type="InterPro" id="IPR011335">
    <property type="entry name" value="Restrct_endonuc-II-like"/>
</dbReference>
<dbReference type="GO" id="GO:0036297">
    <property type="term" value="P:interstrand cross-link repair"/>
    <property type="evidence" value="ECO:0007669"/>
    <property type="project" value="TreeGrafter"/>
</dbReference>
<dbReference type="InterPro" id="IPR039686">
    <property type="entry name" value="FANCM/Mph1-like_ID"/>
</dbReference>
<dbReference type="OrthoDB" id="6513042at2759"/>
<dbReference type="GO" id="GO:0009378">
    <property type="term" value="F:four-way junction helicase activity"/>
    <property type="evidence" value="ECO:0007669"/>
    <property type="project" value="TreeGrafter"/>
</dbReference>
<feature type="compositionally biased region" description="Polar residues" evidence="8">
    <location>
        <begin position="1120"/>
        <end position="1131"/>
    </location>
</feature>
<keyword evidence="4" id="KW-0378">Hydrolase</keyword>
<evidence type="ECO:0000256" key="1">
    <source>
        <dbReference type="ARBA" id="ARBA00009889"/>
    </source>
</evidence>
<dbReference type="InterPro" id="IPR006166">
    <property type="entry name" value="ERCC4_domain"/>
</dbReference>
<feature type="compositionally biased region" description="Basic and acidic residues" evidence="8">
    <location>
        <begin position="752"/>
        <end position="763"/>
    </location>
</feature>
<evidence type="ECO:0000256" key="2">
    <source>
        <dbReference type="ARBA" id="ARBA00022741"/>
    </source>
</evidence>
<gene>
    <name evidence="11" type="primary">Fancm</name>
    <name evidence="11" type="ORF">LOXCUR_R14981</name>
</gene>
<evidence type="ECO:0000259" key="10">
    <source>
        <dbReference type="PROSITE" id="PS51194"/>
    </source>
</evidence>
<feature type="region of interest" description="Disordered" evidence="8">
    <location>
        <begin position="1289"/>
        <end position="1342"/>
    </location>
</feature>
<dbReference type="PANTHER" id="PTHR14025">
    <property type="entry name" value="FANCONI ANEMIA GROUP M FANCM FAMILY MEMBER"/>
    <property type="match status" value="1"/>
</dbReference>
<dbReference type="CDD" id="cd12091">
    <property type="entry name" value="FANCM_ID"/>
    <property type="match status" value="1"/>
</dbReference>
<proteinExistence type="inferred from homology"/>
<evidence type="ECO:0000313" key="11">
    <source>
        <dbReference type="EMBL" id="NWY90093.1"/>
    </source>
</evidence>
<dbReference type="PROSITE" id="PS51194">
    <property type="entry name" value="HELICASE_CTER"/>
    <property type="match status" value="1"/>
</dbReference>
<feature type="domain" description="Helicase C-terminal" evidence="10">
    <location>
        <begin position="391"/>
        <end position="567"/>
    </location>
</feature>
<dbReference type="Gene3D" id="3.40.50.10130">
    <property type="match status" value="1"/>
</dbReference>
<dbReference type="PROSITE" id="PS51192">
    <property type="entry name" value="HELICASE_ATP_BIND_1"/>
    <property type="match status" value="1"/>
</dbReference>
<comment type="caution">
    <text evidence="11">The sequence shown here is derived from an EMBL/GenBank/DDBJ whole genome shotgun (WGS) entry which is preliminary data.</text>
</comment>
<comment type="similarity">
    <text evidence="1">Belongs to the DEAD box helicase family. DEAH subfamily. FANCM sub-subfamily.</text>
</comment>
<dbReference type="FunFam" id="1.20.1320.20:FF:000001">
    <property type="entry name" value="Fanconi anemia, complementation group M"/>
    <property type="match status" value="1"/>
</dbReference>
<feature type="region of interest" description="Disordered" evidence="8">
    <location>
        <begin position="927"/>
        <end position="1142"/>
    </location>
</feature>
<evidence type="ECO:0000256" key="4">
    <source>
        <dbReference type="ARBA" id="ARBA00022801"/>
    </source>
</evidence>
<dbReference type="InterPro" id="IPR031879">
    <property type="entry name" value="FANCM-MHF-bd"/>
</dbReference>
<dbReference type="GO" id="GO:0000400">
    <property type="term" value="F:four-way junction DNA binding"/>
    <property type="evidence" value="ECO:0007669"/>
    <property type="project" value="TreeGrafter"/>
</dbReference>